<dbReference type="PANTHER" id="PTHR46552">
    <property type="entry name" value="NADH-UBIQUINONE OXIDOREDUCTASE CHAIN 2"/>
    <property type="match status" value="1"/>
</dbReference>
<dbReference type="InterPro" id="IPR050175">
    <property type="entry name" value="Complex_I_Subunit_2"/>
</dbReference>
<comment type="function">
    <text evidence="1">Core subunit of the mitochondrial membrane respiratory chain NADH dehydrogenase (Complex I) that is believed to belong to the minimal assembly required for catalysis. Complex I functions in the transfer of electrons from NADH to the respiratory chain. The immediate electron acceptor for the enzyme is believed to be ubiquinone.</text>
</comment>
<keyword evidence="14 18" id="KW-0830">Ubiquinone</keyword>
<comment type="similarity">
    <text evidence="3 18">Belongs to the complex I subunit 2 family.</text>
</comment>
<protein>
    <recommendedName>
        <fullName evidence="5 18">NADH-ubiquinone oxidoreductase chain 2</fullName>
        <ecNumber evidence="4 18">7.1.1.2</ecNumber>
    </recommendedName>
</protein>
<evidence type="ECO:0000256" key="10">
    <source>
        <dbReference type="ARBA" id="ARBA00022967"/>
    </source>
</evidence>
<keyword evidence="9 18" id="KW-0999">Mitochondrion inner membrane</keyword>
<dbReference type="PRINTS" id="PR01436">
    <property type="entry name" value="NADHDHGNASE2"/>
</dbReference>
<proteinExistence type="inferred from homology"/>
<keyword evidence="16 18" id="KW-0472">Membrane</keyword>
<sequence length="333" mass="39056">MKNSSNLLFLSITIFSALVVISSNNWISMWMGLEMNLMAFIPLISKTKNHFLAQSCMMYFLVQSMGSLMMLFVILFNSLIMVHYEAMSNSMSIIIMLSMCIKMGVPPLHFWFPEIMSKMNWMKCYIMMTLQKVAPLTIMSTIGHNSMLMVMITMSVVVGSIGGLNQSSMRKLMAYSSINHMGWMMSCMYINNNSWMMYLLLYTIMLTPILLWLSMYNIYFMNQINVYVNTYLDKLMMSIMMLSLGGLPPFIGFFPKWMVIQYMIEMNMYWTITIMVMCSLLTLYFYMRMISSILLMYSSVNNWLIKPIKTYINSTFMFIMNLMLPIIMYMNMF</sequence>
<feature type="domain" description="NADH:quinone oxidoreductase/Mrp antiporter transmembrane" evidence="19">
    <location>
        <begin position="23"/>
        <end position="282"/>
    </location>
</feature>
<evidence type="ECO:0000256" key="4">
    <source>
        <dbReference type="ARBA" id="ARBA00012944"/>
    </source>
</evidence>
<keyword evidence="13 18" id="KW-0520">NAD</keyword>
<feature type="transmembrane region" description="Helical" evidence="18">
    <location>
        <begin position="197"/>
        <end position="219"/>
    </location>
</feature>
<dbReference type="InterPro" id="IPR001750">
    <property type="entry name" value="ND/Mrp_TM"/>
</dbReference>
<keyword evidence="12 18" id="KW-1133">Transmembrane helix</keyword>
<dbReference type="GO" id="GO:0006120">
    <property type="term" value="P:mitochondrial electron transport, NADH to ubiquinone"/>
    <property type="evidence" value="ECO:0007669"/>
    <property type="project" value="InterPro"/>
</dbReference>
<evidence type="ECO:0000256" key="11">
    <source>
        <dbReference type="ARBA" id="ARBA00022982"/>
    </source>
</evidence>
<feature type="transmembrane region" description="Helical" evidence="18">
    <location>
        <begin position="57"/>
        <end position="84"/>
    </location>
</feature>
<evidence type="ECO:0000313" key="20">
    <source>
        <dbReference type="EMBL" id="QLF99799.1"/>
    </source>
</evidence>
<feature type="transmembrane region" description="Helical" evidence="18">
    <location>
        <begin position="148"/>
        <end position="165"/>
    </location>
</feature>
<evidence type="ECO:0000256" key="17">
    <source>
        <dbReference type="ARBA" id="ARBA00049551"/>
    </source>
</evidence>
<reference evidence="20" key="1">
    <citation type="submission" date="2020-03" db="EMBL/GenBank/DDBJ databases">
        <title>The complete mitochondrial genome of Nabis ferus (Hemiptera: Nabidae) and phylogenetic analysis.</title>
        <authorList>
            <person name="Tang P.-A."/>
            <person name="Yuan M.-L."/>
        </authorList>
    </citation>
    <scope>NUCLEOTIDE SEQUENCE</scope>
</reference>
<keyword evidence="10 18" id="KW-1278">Translocase</keyword>
<comment type="function">
    <text evidence="18">Core subunit of the mitochondrial membrane respiratory chain NADH dehydrogenase (Complex I) which catalyzes electron transfer from NADH through the respiratory chain, using ubiquinone as an electron acceptor. Essential for the catalytic activity and assembly of complex I.</text>
</comment>
<dbReference type="AlphaFoldDB" id="A0A7D5GCV7"/>
<evidence type="ECO:0000256" key="1">
    <source>
        <dbReference type="ARBA" id="ARBA00003257"/>
    </source>
</evidence>
<evidence type="ECO:0000256" key="9">
    <source>
        <dbReference type="ARBA" id="ARBA00022792"/>
    </source>
</evidence>
<comment type="subcellular location">
    <subcellularLocation>
        <location evidence="2 18">Mitochondrion inner membrane</location>
        <topology evidence="2 18">Multi-pass membrane protein</topology>
    </subcellularLocation>
</comment>
<geneLocation type="mitochondrion" evidence="20"/>
<organism evidence="20">
    <name type="scientific">Nabis ferus</name>
    <dbReference type="NCBI Taxonomy" id="347965"/>
    <lineage>
        <taxon>Eukaryota</taxon>
        <taxon>Metazoa</taxon>
        <taxon>Ecdysozoa</taxon>
        <taxon>Arthropoda</taxon>
        <taxon>Hexapoda</taxon>
        <taxon>Insecta</taxon>
        <taxon>Pterygota</taxon>
        <taxon>Neoptera</taxon>
        <taxon>Paraneoptera</taxon>
        <taxon>Hemiptera</taxon>
        <taxon>Heteroptera</taxon>
        <taxon>Panheteroptera</taxon>
        <taxon>Cimicomorpha</taxon>
        <taxon>Nabidae</taxon>
        <taxon>Nabinae</taxon>
        <taxon>Nabis</taxon>
        <taxon>Nabis</taxon>
    </lineage>
</organism>
<keyword evidence="7 18" id="KW-0679">Respiratory chain</keyword>
<dbReference type="PANTHER" id="PTHR46552:SF1">
    <property type="entry name" value="NADH-UBIQUINONE OXIDOREDUCTASE CHAIN 2"/>
    <property type="match status" value="1"/>
</dbReference>
<dbReference type="GO" id="GO:0008137">
    <property type="term" value="F:NADH dehydrogenase (ubiquinone) activity"/>
    <property type="evidence" value="ECO:0007669"/>
    <property type="project" value="UniProtKB-EC"/>
</dbReference>
<evidence type="ECO:0000256" key="6">
    <source>
        <dbReference type="ARBA" id="ARBA00022448"/>
    </source>
</evidence>
<keyword evidence="11 18" id="KW-0249">Electron transport</keyword>
<dbReference type="EMBL" id="MT242600">
    <property type="protein sequence ID" value="QLF99799.1"/>
    <property type="molecule type" value="Genomic_DNA"/>
</dbReference>
<evidence type="ECO:0000256" key="18">
    <source>
        <dbReference type="RuleBase" id="RU003403"/>
    </source>
</evidence>
<keyword evidence="8 18" id="KW-0812">Transmembrane</keyword>
<feature type="transmembrane region" description="Helical" evidence="18">
    <location>
        <begin position="90"/>
        <end position="112"/>
    </location>
</feature>
<accession>A0A7D5GCV7</accession>
<dbReference type="InterPro" id="IPR003917">
    <property type="entry name" value="NADH_UbQ_OxRdtase_chain2"/>
</dbReference>
<evidence type="ECO:0000256" key="12">
    <source>
        <dbReference type="ARBA" id="ARBA00022989"/>
    </source>
</evidence>
<feature type="transmembrane region" description="Helical" evidence="18">
    <location>
        <begin position="267"/>
        <end position="287"/>
    </location>
</feature>
<gene>
    <name evidence="20" type="primary">nad2</name>
</gene>
<evidence type="ECO:0000259" key="19">
    <source>
        <dbReference type="Pfam" id="PF00361"/>
    </source>
</evidence>
<comment type="catalytic activity">
    <reaction evidence="17 18">
        <text>a ubiquinone + NADH + 5 H(+)(in) = a ubiquinol + NAD(+) + 4 H(+)(out)</text>
        <dbReference type="Rhea" id="RHEA:29091"/>
        <dbReference type="Rhea" id="RHEA-COMP:9565"/>
        <dbReference type="Rhea" id="RHEA-COMP:9566"/>
        <dbReference type="ChEBI" id="CHEBI:15378"/>
        <dbReference type="ChEBI" id="CHEBI:16389"/>
        <dbReference type="ChEBI" id="CHEBI:17976"/>
        <dbReference type="ChEBI" id="CHEBI:57540"/>
        <dbReference type="ChEBI" id="CHEBI:57945"/>
        <dbReference type="EC" id="7.1.1.2"/>
    </reaction>
</comment>
<evidence type="ECO:0000256" key="7">
    <source>
        <dbReference type="ARBA" id="ARBA00022660"/>
    </source>
</evidence>
<feature type="transmembrane region" description="Helical" evidence="18">
    <location>
        <begin position="7"/>
        <end position="23"/>
    </location>
</feature>
<keyword evidence="6" id="KW-0813">Transport</keyword>
<dbReference type="GO" id="GO:0005743">
    <property type="term" value="C:mitochondrial inner membrane"/>
    <property type="evidence" value="ECO:0007669"/>
    <property type="project" value="UniProtKB-SubCell"/>
</dbReference>
<feature type="transmembrane region" description="Helical" evidence="18">
    <location>
        <begin position="231"/>
        <end position="255"/>
    </location>
</feature>
<evidence type="ECO:0000256" key="3">
    <source>
        <dbReference type="ARBA" id="ARBA00007012"/>
    </source>
</evidence>
<feature type="transmembrane region" description="Helical" evidence="18">
    <location>
        <begin position="308"/>
        <end position="330"/>
    </location>
</feature>
<evidence type="ECO:0000256" key="8">
    <source>
        <dbReference type="ARBA" id="ARBA00022692"/>
    </source>
</evidence>
<name>A0A7D5GCV7_9HEMI</name>
<evidence type="ECO:0000256" key="2">
    <source>
        <dbReference type="ARBA" id="ARBA00004448"/>
    </source>
</evidence>
<evidence type="ECO:0000256" key="14">
    <source>
        <dbReference type="ARBA" id="ARBA00023075"/>
    </source>
</evidence>
<evidence type="ECO:0000256" key="16">
    <source>
        <dbReference type="ARBA" id="ARBA00023136"/>
    </source>
</evidence>
<keyword evidence="15 18" id="KW-0496">Mitochondrion</keyword>
<dbReference type="Pfam" id="PF00361">
    <property type="entry name" value="Proton_antipo_M"/>
    <property type="match status" value="1"/>
</dbReference>
<evidence type="ECO:0000256" key="15">
    <source>
        <dbReference type="ARBA" id="ARBA00023128"/>
    </source>
</evidence>
<evidence type="ECO:0000256" key="5">
    <source>
        <dbReference type="ARBA" id="ARBA00021008"/>
    </source>
</evidence>
<dbReference type="EC" id="7.1.1.2" evidence="4 18"/>
<evidence type="ECO:0000256" key="13">
    <source>
        <dbReference type="ARBA" id="ARBA00023027"/>
    </source>
</evidence>